<dbReference type="InterPro" id="IPR057023">
    <property type="entry name" value="PTP-SAK"/>
</dbReference>
<evidence type="ECO:0000313" key="3">
    <source>
        <dbReference type="EMBL" id="QEL17088.1"/>
    </source>
</evidence>
<keyword evidence="1" id="KW-0378">Hydrolase</keyword>
<dbReference type="OrthoDB" id="9806482at2"/>
<dbReference type="Pfam" id="PF22784">
    <property type="entry name" value="PTP-SAK"/>
    <property type="match status" value="1"/>
</dbReference>
<evidence type="ECO:0000256" key="1">
    <source>
        <dbReference type="ARBA" id="ARBA00022801"/>
    </source>
</evidence>
<dbReference type="SUPFAM" id="SSF52799">
    <property type="entry name" value="(Phosphotyrosine protein) phosphatases II"/>
    <property type="match status" value="1"/>
</dbReference>
<dbReference type="GO" id="GO:0016791">
    <property type="term" value="F:phosphatase activity"/>
    <property type="evidence" value="ECO:0007669"/>
    <property type="project" value="UniProtKB-ARBA"/>
</dbReference>
<name>A0A5C1AJK9_9BACT</name>
<evidence type="ECO:0000313" key="4">
    <source>
        <dbReference type="Proteomes" id="UP000324974"/>
    </source>
</evidence>
<dbReference type="RefSeq" id="WP_149111742.1">
    <property type="nucleotide sequence ID" value="NZ_CP042425.1"/>
</dbReference>
<accession>A0A5C1AJK9</accession>
<proteinExistence type="predicted"/>
<protein>
    <submittedName>
        <fullName evidence="3">Dual specificity protein phosphatase</fullName>
    </submittedName>
</protein>
<dbReference type="AlphaFoldDB" id="A0A5C1AJK9"/>
<dbReference type="FunFam" id="3.90.190.10:FF:000157">
    <property type="entry name" value="Protein-tyrosine phosphatase"/>
    <property type="match status" value="1"/>
</dbReference>
<dbReference type="Gene3D" id="3.90.190.10">
    <property type="entry name" value="Protein tyrosine phosphatase superfamily"/>
    <property type="match status" value="1"/>
</dbReference>
<evidence type="ECO:0000259" key="2">
    <source>
        <dbReference type="PROSITE" id="PS50056"/>
    </source>
</evidence>
<dbReference type="InterPro" id="IPR029021">
    <property type="entry name" value="Prot-tyrosine_phosphatase-like"/>
</dbReference>
<reference evidence="4" key="1">
    <citation type="submission" date="2019-08" db="EMBL/GenBank/DDBJ databases">
        <title>Limnoglobus roseus gen. nov., sp. nov., a novel freshwater planctomycete with a giant genome from the family Gemmataceae.</title>
        <authorList>
            <person name="Kulichevskaya I.S."/>
            <person name="Naumoff D.G."/>
            <person name="Miroshnikov K."/>
            <person name="Ivanova A."/>
            <person name="Philippov D.A."/>
            <person name="Hakobyan A."/>
            <person name="Rijpstra I.C."/>
            <person name="Sinninghe Damste J.S."/>
            <person name="Liesack W."/>
            <person name="Dedysh S.N."/>
        </authorList>
    </citation>
    <scope>NUCLEOTIDE SEQUENCE [LARGE SCALE GENOMIC DNA]</scope>
    <source>
        <strain evidence="4">PX52</strain>
    </source>
</reference>
<dbReference type="Proteomes" id="UP000324974">
    <property type="component" value="Chromosome"/>
</dbReference>
<sequence length="166" mass="17994">MKTELHWITADWPGRLAIMPRPRGGDWLEDEVQAWRRAEVSGVVSLLVADEVADLGLAEESHLCRANGIHFTAFPIADRDVPTSREAFSAFIADIGMRLASGETIAVHCRQGIGRAATVAICALVAAEVEVETAVRHVSAARGCPVPETAEQREYIAAFAKSAFLR</sequence>
<dbReference type="PROSITE" id="PS50056">
    <property type="entry name" value="TYR_PHOSPHATASE_2"/>
    <property type="match status" value="1"/>
</dbReference>
<dbReference type="InterPro" id="IPR000387">
    <property type="entry name" value="Tyr_Pase_dom"/>
</dbReference>
<dbReference type="EMBL" id="CP042425">
    <property type="protein sequence ID" value="QEL17088.1"/>
    <property type="molecule type" value="Genomic_DNA"/>
</dbReference>
<feature type="domain" description="Tyrosine specific protein phosphatases" evidence="2">
    <location>
        <begin position="86"/>
        <end position="153"/>
    </location>
</feature>
<dbReference type="KEGG" id="lrs:PX52LOC_04064"/>
<keyword evidence="4" id="KW-1185">Reference proteome</keyword>
<organism evidence="3 4">
    <name type="scientific">Limnoglobus roseus</name>
    <dbReference type="NCBI Taxonomy" id="2598579"/>
    <lineage>
        <taxon>Bacteria</taxon>
        <taxon>Pseudomonadati</taxon>
        <taxon>Planctomycetota</taxon>
        <taxon>Planctomycetia</taxon>
        <taxon>Gemmatales</taxon>
        <taxon>Gemmataceae</taxon>
        <taxon>Limnoglobus</taxon>
    </lineage>
</organism>
<gene>
    <name evidence="3" type="ORF">PX52LOC_04064</name>
</gene>